<evidence type="ECO:0000313" key="3">
    <source>
        <dbReference type="Proteomes" id="UP000178129"/>
    </source>
</evidence>
<sequence>MENYPPCQRSTVPVVPGQPSPFTSYLSLHLCLNLEIITITDKVKDAERTFNSPLRRIMNASEEVSVKLNRLSSGSGKLGSFWGTSSANFSPSSAVENGHRRGEGSGGGGNGEGSTSRGMKKTKGSPYNNTPLKFKSSNTNEPGSESTRDLLGSNDDFLGGSNASSFQDLDGSRSSDSLYPYATLPSGLSSSQNYQTYQYRSPSTSNSMPPFPASASCSKSSYFESMPAVSSATSTRASSPTLPAAERNPKAESSTDAKAGTDVKASTETAGSTVKRDFELTPLSDLIQQSIKDLEMLKIVYGRGGVYPSSVYTSVPGSGSGSGSAGDQGYVNFNVGSGPPTNGVSSAVVSGASEIHNGKKKGRFSSNFEDRVNGVTPVGRGVEEDEEVAAEAEATASDFDQVGEDLRMFEEMYRAYLQTTTPSGRPRTEVHLLAIICKKREILQGS</sequence>
<dbReference type="InParanoid" id="A0A1E1KQM6"/>
<organism evidence="2 3">
    <name type="scientific">Rhynchosporium graminicola</name>
    <dbReference type="NCBI Taxonomy" id="2792576"/>
    <lineage>
        <taxon>Eukaryota</taxon>
        <taxon>Fungi</taxon>
        <taxon>Dikarya</taxon>
        <taxon>Ascomycota</taxon>
        <taxon>Pezizomycotina</taxon>
        <taxon>Leotiomycetes</taxon>
        <taxon>Helotiales</taxon>
        <taxon>Ploettnerulaceae</taxon>
        <taxon>Rhynchosporium</taxon>
    </lineage>
</organism>
<feature type="compositionally biased region" description="Polar residues" evidence="1">
    <location>
        <begin position="196"/>
        <end position="208"/>
    </location>
</feature>
<comment type="caution">
    <text evidence="2">The sequence shown here is derived from an EMBL/GenBank/DDBJ whole genome shotgun (WGS) entry which is preliminary data.</text>
</comment>
<feature type="compositionally biased region" description="Low complexity" evidence="1">
    <location>
        <begin position="232"/>
        <end position="245"/>
    </location>
</feature>
<gene>
    <name evidence="2" type="ORF">RCO7_08320</name>
</gene>
<feature type="region of interest" description="Disordered" evidence="1">
    <location>
        <begin position="89"/>
        <end position="156"/>
    </location>
</feature>
<dbReference type="EMBL" id="FJUW01000019">
    <property type="protein sequence ID" value="CZT00326.1"/>
    <property type="molecule type" value="Genomic_DNA"/>
</dbReference>
<feature type="region of interest" description="Disordered" evidence="1">
    <location>
        <begin position="232"/>
        <end position="271"/>
    </location>
</feature>
<feature type="compositionally biased region" description="Polar residues" evidence="1">
    <location>
        <begin position="125"/>
        <end position="145"/>
    </location>
</feature>
<dbReference type="Proteomes" id="UP000178129">
    <property type="component" value="Unassembled WGS sequence"/>
</dbReference>
<feature type="region of interest" description="Disordered" evidence="1">
    <location>
        <begin position="196"/>
        <end position="216"/>
    </location>
</feature>
<name>A0A1E1KQM6_9HELO</name>
<feature type="compositionally biased region" description="Basic and acidic residues" evidence="1">
    <location>
        <begin position="247"/>
        <end position="261"/>
    </location>
</feature>
<dbReference type="AlphaFoldDB" id="A0A1E1KQM6"/>
<evidence type="ECO:0000313" key="2">
    <source>
        <dbReference type="EMBL" id="CZT00326.1"/>
    </source>
</evidence>
<dbReference type="STRING" id="914237.A0A1E1KQM6"/>
<proteinExistence type="predicted"/>
<protein>
    <submittedName>
        <fullName evidence="2">Uncharacterized protein</fullName>
    </submittedName>
</protein>
<accession>A0A1E1KQM6</accession>
<keyword evidence="3" id="KW-1185">Reference proteome</keyword>
<reference evidence="3" key="1">
    <citation type="submission" date="2016-03" db="EMBL/GenBank/DDBJ databases">
        <authorList>
            <person name="Ploux O."/>
        </authorList>
    </citation>
    <scope>NUCLEOTIDE SEQUENCE [LARGE SCALE GENOMIC DNA]</scope>
    <source>
        <strain evidence="3">UK7</strain>
    </source>
</reference>
<evidence type="ECO:0000256" key="1">
    <source>
        <dbReference type="SAM" id="MobiDB-lite"/>
    </source>
</evidence>